<organism evidence="10 11">
    <name type="scientific">Saponaria officinalis</name>
    <name type="common">Common soapwort</name>
    <name type="synonym">Lychnis saponaria</name>
    <dbReference type="NCBI Taxonomy" id="3572"/>
    <lineage>
        <taxon>Eukaryota</taxon>
        <taxon>Viridiplantae</taxon>
        <taxon>Streptophyta</taxon>
        <taxon>Embryophyta</taxon>
        <taxon>Tracheophyta</taxon>
        <taxon>Spermatophyta</taxon>
        <taxon>Magnoliopsida</taxon>
        <taxon>eudicotyledons</taxon>
        <taxon>Gunneridae</taxon>
        <taxon>Pentapetalae</taxon>
        <taxon>Caryophyllales</taxon>
        <taxon>Caryophyllaceae</taxon>
        <taxon>Caryophylleae</taxon>
        <taxon>Saponaria</taxon>
    </lineage>
</organism>
<dbReference type="SUPFAM" id="SSF48452">
    <property type="entry name" value="TPR-like"/>
    <property type="match status" value="1"/>
</dbReference>
<feature type="domain" description="DNA2/NAM7 helicase helicase" evidence="7">
    <location>
        <begin position="261"/>
        <end position="623"/>
    </location>
</feature>
<comment type="caution">
    <text evidence="10">The sequence shown here is derived from an EMBL/GenBank/DDBJ whole genome shotgun (WGS) entry which is preliminary data.</text>
</comment>
<dbReference type="SUPFAM" id="SSF52540">
    <property type="entry name" value="P-loop containing nucleoside triphosphate hydrolases"/>
    <property type="match status" value="2"/>
</dbReference>
<evidence type="ECO:0000256" key="3">
    <source>
        <dbReference type="ARBA" id="ARBA00022806"/>
    </source>
</evidence>
<accession>A0AAW1NH48</accession>
<dbReference type="GO" id="GO:0005524">
    <property type="term" value="F:ATP binding"/>
    <property type="evidence" value="ECO:0007669"/>
    <property type="project" value="UniProtKB-KW"/>
</dbReference>
<dbReference type="Pfam" id="PF13086">
    <property type="entry name" value="AAA_11"/>
    <property type="match status" value="1"/>
</dbReference>
<sequence length="2777" mass="314963">MMEDDYGVKIMEGSSDFDGNFGRKSSLLNWVFSWSIEDIFNDHLYSQQVTKIPESFETMQEYFRSYVNPLLEETRAELRSSLEIISRAPFAEVVSYNNVNPSNSRLCDVNVDSWRNRFNDRGKEPYKVLPGDLLALVKFRPETQSDLEVVARTWVLVSVTKITRGPSEDDIDDESSSTFFRVETSKDIGELDDGYSSLFLIFLMNTITNKRIWNALHTHSNLNIIRRVLRRNPTDRDMDEPQSASGNVLSETLHMDLSSRLNSSQIEAVLASVKATQCDSKSQVQLVWGPPGTGKTKTISTLLYYLLKMNVRTLTCAPTNVAITEVASRVLELVRNFSLEDSVESFDSPGNILLIGNKQRLRVGSDIEDIFLDYRVKRLAELFAPLTGWRSCFPSLSNFLENCVSDYDVYVENELIKTREQGIDDDAAIRHIDSFLDFVRTRFILGAKAVRRCISLFGTHIARCYIGECNVSYLRRLSDLLYSIEEMLLEENIDPAELRKLFSSEELEDSQLDIAAPIEVKRRNCISVLKTLYKSLGELDLPNATSSESLTGLCFRMASLVFCTASTSSRLCFLPIEPLSLLVIDEAAQLKECESAIPLQLPGIRHAILFGDECQLPAMVKSKVSAQAGFGRSLFRRLSLLGSEKHLLNMQYRMHPSISAFPNTEFYFNQILDAPSVKNKSYERRYLAGAMYGPYSFINISEGRDELDDDCRSQRNMVEAAVVAKILWNLYKTWRHSSRRLSIGVVSPYAAQVVAIEDLLGRRYENLNNFGVKVKSIDGFQGGEEDIIILSTVRANSAGDVGFISDCQRTNVALTRARHCLWVLGNEKTLVKSDSIWKKLVCNAQARDCFFNAEDDKSLAEAMIDMKKELNQLDDLLNKDSIVFKSARWTVLFSDNFVKSFSKLPSTRTKKSVMNLLVKLSNGWRPKKIRVDPVCESAIHIVKQFKVEGRYVISTNDIVKESRYTQVMKIWDIVPLEDVSALVRRLDNMYGAFTDDFLSRCKEKSLEGDYEVPSTWSTTLDIVRRKNKNAESTNSNDGDLDAVNYAENSKVSESLLLMKFYSLSAGTVGHLLSDSEGRPLDLPFEVTDKEMEIILHGKTSFILGRSGTGKTTVLTMKLFQKEQLHHMSLEGFSEGHALYDIHPDESLQSESVLRQVFVTVSPKLCYAIKQHVSHLKSFARGESIPSESDSIDIDRIDDGDQFSGITDSFVGLPPKSYPLVITFNKFLLMLDGTMGASYFHRFRDEAESSFGGSTAKSAAVLMKRKEVNYDKFSMSYWPHFNSQLTKRLDASRVFIEIISCIKGGLQVSDAVDGRLTLESYLNLSQGRTSTLSHQKREAIYQIFLDYEKMKLERQEFDLADFVNDLHRRFKHERYDGDLIDFVYIDEVQDLTMRQIALFKYICRNVEEGFVFSGDTAQTIARGIDFRFQDVRHLFYSEFLGSKSTDGIPEKGYISPIFQLSENFRTHAGILKLGQSVIELIYHFFPHSIDVLSPETSLIFGEAPILLESGADENAIVTIFGNNGNVGCNLVGFGAEQVILVRDESVRREISNYVGKNALVLTIVECKGLEFQDVLLYNFFGSSPFRNHWRVIYEYMNAMNLLNSTVSFPEFSSAKHNVLCSELKQLYVAITRTRQRLWICENKEELSKPMFDYWKKLCVVQVRELDDSLARAMQVASSPEEWKARGKKLLAVENYEVATMCFERAGDKHWEILAKALGLKASACRMNDLNPDEASNILRQAAELFESINVYAKAADCYFELKDYSKAGKLYFEHCQDTYLEKAGECFTLAGCYELAATVYAKCNRFSECLSSCTKGKLFDTGLQYIQYWKHQNTANDLDMIEQVFLENCALSQLQQTDKKAMMKFVKAFRSLDTMRAFLKKSECFDELMTLEEELGNFSMAADIARERGEFLVEADLLHKGRHFEEACELFLSHVFASSLWAEGSKGWPLKHFPKQEELLLKAKASAHKSENQFFYENVCAEILILLNRNNSLPQLRDFLVCFRYHGNVRGEVVSTKRILELILQIHVSKYEMEADMVANPAKDSLKRISQGKVSVETMIYFWKSWQETVLAMLAYLDSVLSTDNNNSSEIGEFCLKYLGVRKIPCNTGTVYVCLYPDAEWLKEVNRGHFKMFGKLVSIDVHQLLVAARNHWSTELVSTGMKVLEVLDVFRKRVKESMSSVFNKIWIPMLVYKVAQSLSSLKSVQHKYRDSELLKRYLDDSMMDYFHSVFPLDWRKAVSKDIICLRETEVASKILERVILMYINRKEVLTGWELGRVAMGLLGFHRTNIELCERVVSRLGQDSLWMPFFSALSAYKRSETLMVASSNHVTDTAEFSVACKLFGSLRDAYNANWRVKGYISPFCLLYLADRLMVSLLEFQGRMFIMRSSLVEWFVHLGWNGSLVRNLSADGIKSGILKETYGFLAHVVHHLLMSTSETVHLVKNAGIKAKDNFPVLLLRLVSMMCLIHLNSVSYKDKLLDVLSRRDVRSQLPPAFCSALQQWTKIGIFNAVASALNSIGDPVVIISIGEIRSTVSCKDAVYLKIDNQNRDDLLKILFPDKTGDSQGRVNDAVLSGSISHQASSKVTTNWDVWDLFETLKLVGKDDNRSWQRFVSTAANLKGQVDKLHDLMEAVTAATPKNETCADEYSLMLAEAEFLVVELHLLSAVLSSSGEQLTASMPLIRDSAEKLLSGKTTFEYFLNPLIPSKETTTYPENEKNKAIEVEKGETDGEADGKDACEEAEKDDTSLATNGNQGSSQGGEKNKGKPNKKKKSKKGKRK</sequence>
<evidence type="ECO:0000259" key="9">
    <source>
        <dbReference type="Pfam" id="PF20073"/>
    </source>
</evidence>
<keyword evidence="11" id="KW-1185">Reference proteome</keyword>
<gene>
    <name evidence="10" type="ORF">RND81_01G197400</name>
</gene>
<dbReference type="InterPro" id="IPR041679">
    <property type="entry name" value="DNA2/NAM7-like_C"/>
</dbReference>
<evidence type="ECO:0000256" key="5">
    <source>
        <dbReference type="SAM" id="MobiDB-lite"/>
    </source>
</evidence>
<protein>
    <recommendedName>
        <fullName evidence="12">UvrD-like helicase ATP-binding domain-containing protein</fullName>
    </recommendedName>
</protein>
<name>A0AAW1NH48_SAPOF</name>
<dbReference type="Pfam" id="PF13087">
    <property type="entry name" value="AAA_12"/>
    <property type="match status" value="1"/>
</dbReference>
<keyword evidence="2" id="KW-0378">Hydrolase</keyword>
<dbReference type="EMBL" id="JBDFQZ010000001">
    <property type="protein sequence ID" value="KAK9757967.1"/>
    <property type="molecule type" value="Genomic_DNA"/>
</dbReference>
<dbReference type="PANTHER" id="PTHR21529">
    <property type="entry name" value="MAMMARY TURMOR VIRUS RECEPTOR HOMOLOG 1, 2 MTVR1, 2"/>
    <property type="match status" value="1"/>
</dbReference>
<feature type="compositionally biased region" description="Polar residues" evidence="5">
    <location>
        <begin position="2745"/>
        <end position="2754"/>
    </location>
</feature>
<evidence type="ECO:0000259" key="8">
    <source>
        <dbReference type="Pfam" id="PF13087"/>
    </source>
</evidence>
<feature type="compositionally biased region" description="Basic and acidic residues" evidence="5">
    <location>
        <begin position="2712"/>
        <end position="2744"/>
    </location>
</feature>
<feature type="domain" description="DNA2/NAM7 helicase-like C-terminal" evidence="8">
    <location>
        <begin position="631"/>
        <end position="827"/>
    </location>
</feature>
<dbReference type="Pfam" id="PF00580">
    <property type="entry name" value="UvrD-helicase"/>
    <property type="match status" value="1"/>
</dbReference>
<dbReference type="Proteomes" id="UP001443914">
    <property type="component" value="Unassembled WGS sequence"/>
</dbReference>
<feature type="domain" description="DUF6469" evidence="9">
    <location>
        <begin position="89"/>
        <end position="222"/>
    </location>
</feature>
<feature type="region of interest" description="Disordered" evidence="5">
    <location>
        <begin position="2705"/>
        <end position="2777"/>
    </location>
</feature>
<evidence type="ECO:0000256" key="2">
    <source>
        <dbReference type="ARBA" id="ARBA00022801"/>
    </source>
</evidence>
<dbReference type="InterPro" id="IPR041677">
    <property type="entry name" value="DNA2/NAM7_AAA_11"/>
</dbReference>
<evidence type="ECO:0000313" key="10">
    <source>
        <dbReference type="EMBL" id="KAK9757967.1"/>
    </source>
</evidence>
<dbReference type="Pfam" id="PF20073">
    <property type="entry name" value="DUF6469"/>
    <property type="match status" value="1"/>
</dbReference>
<dbReference type="FunFam" id="3.40.50.300:FF:000326">
    <property type="entry name" value="P-loop containing nucleoside triphosphate hydrolase"/>
    <property type="match status" value="1"/>
</dbReference>
<evidence type="ECO:0008006" key="12">
    <source>
        <dbReference type="Google" id="ProtNLM"/>
    </source>
</evidence>
<dbReference type="PANTHER" id="PTHR21529:SF4">
    <property type="entry name" value="TPR AND ANKYRIN REPEAT-CONTAINING PROTEIN 1"/>
    <property type="match status" value="1"/>
</dbReference>
<dbReference type="CDD" id="cd18808">
    <property type="entry name" value="SF1_C_Upf1"/>
    <property type="match status" value="1"/>
</dbReference>
<dbReference type="InterPro" id="IPR011990">
    <property type="entry name" value="TPR-like_helical_dom_sf"/>
</dbReference>
<keyword evidence="1" id="KW-0547">Nucleotide-binding</keyword>
<evidence type="ECO:0000259" key="6">
    <source>
        <dbReference type="Pfam" id="PF00580"/>
    </source>
</evidence>
<evidence type="ECO:0000256" key="4">
    <source>
        <dbReference type="ARBA" id="ARBA00022840"/>
    </source>
</evidence>
<dbReference type="GO" id="GO:0005694">
    <property type="term" value="C:chromosome"/>
    <property type="evidence" value="ECO:0007669"/>
    <property type="project" value="UniProtKB-ARBA"/>
</dbReference>
<keyword evidence="4" id="KW-0067">ATP-binding</keyword>
<keyword evidence="3" id="KW-0347">Helicase</keyword>
<dbReference type="InterPro" id="IPR045529">
    <property type="entry name" value="DUF6469"/>
</dbReference>
<evidence type="ECO:0000313" key="11">
    <source>
        <dbReference type="Proteomes" id="UP001443914"/>
    </source>
</evidence>
<feature type="compositionally biased region" description="Basic residues" evidence="5">
    <location>
        <begin position="2763"/>
        <end position="2777"/>
    </location>
</feature>
<dbReference type="InterPro" id="IPR014016">
    <property type="entry name" value="UvrD-like_ATP-bd"/>
</dbReference>
<feature type="domain" description="UvrD-like helicase ATP-binding" evidence="6">
    <location>
        <begin position="1330"/>
        <end position="1419"/>
    </location>
</feature>
<dbReference type="InterPro" id="IPR047187">
    <property type="entry name" value="SF1_C_Upf1"/>
</dbReference>
<dbReference type="InterPro" id="IPR039904">
    <property type="entry name" value="TRANK1"/>
</dbReference>
<evidence type="ECO:0000259" key="7">
    <source>
        <dbReference type="Pfam" id="PF13086"/>
    </source>
</evidence>
<dbReference type="InterPro" id="IPR027417">
    <property type="entry name" value="P-loop_NTPase"/>
</dbReference>
<dbReference type="GO" id="GO:0004386">
    <property type="term" value="F:helicase activity"/>
    <property type="evidence" value="ECO:0007669"/>
    <property type="project" value="UniProtKB-KW"/>
</dbReference>
<proteinExistence type="predicted"/>
<evidence type="ECO:0000256" key="1">
    <source>
        <dbReference type="ARBA" id="ARBA00022741"/>
    </source>
</evidence>
<dbReference type="GO" id="GO:0016787">
    <property type="term" value="F:hydrolase activity"/>
    <property type="evidence" value="ECO:0007669"/>
    <property type="project" value="UniProtKB-KW"/>
</dbReference>
<reference evidence="10" key="1">
    <citation type="submission" date="2024-03" db="EMBL/GenBank/DDBJ databases">
        <title>WGS assembly of Saponaria officinalis var. Norfolk2.</title>
        <authorList>
            <person name="Jenkins J."/>
            <person name="Shu S."/>
            <person name="Grimwood J."/>
            <person name="Barry K."/>
            <person name="Goodstein D."/>
            <person name="Schmutz J."/>
            <person name="Leebens-Mack J."/>
            <person name="Osbourn A."/>
        </authorList>
    </citation>
    <scope>NUCLEOTIDE SEQUENCE [LARGE SCALE GENOMIC DNA]</scope>
    <source>
        <strain evidence="10">JIC</strain>
    </source>
</reference>
<dbReference type="Gene3D" id="3.40.50.300">
    <property type="entry name" value="P-loop containing nucleotide triphosphate hydrolases"/>
    <property type="match status" value="4"/>
</dbReference>